<evidence type="ECO:0000256" key="5">
    <source>
        <dbReference type="SAM" id="MobiDB-lite"/>
    </source>
</evidence>
<comment type="function">
    <text evidence="4">Splits internally a 1,3-beta-glucan molecule and transfers the newly generated reducing end (the donor) to the non-reducing end of another 1,3-beta-glucan molecule (the acceptor) forming a 1,3-beta linkage, resulting in the elongation of 1,3-beta-glucan chains in the cell wall.</text>
</comment>
<dbReference type="SUPFAM" id="SSF51445">
    <property type="entry name" value="(Trans)glycosidases"/>
    <property type="match status" value="1"/>
</dbReference>
<feature type="domain" description="X8" evidence="6">
    <location>
        <begin position="295"/>
        <end position="388"/>
    </location>
</feature>
<evidence type="ECO:0000256" key="1">
    <source>
        <dbReference type="ARBA" id="ARBA00007528"/>
    </source>
</evidence>
<keyword evidence="3" id="KW-0325">Glycoprotein</keyword>
<comment type="similarity">
    <text evidence="1 4">Belongs to the glycosyl hydrolase 72 family.</text>
</comment>
<keyword evidence="4" id="KW-0472">Membrane</keyword>
<dbReference type="GO" id="GO:0031505">
    <property type="term" value="P:fungal-type cell wall organization"/>
    <property type="evidence" value="ECO:0007669"/>
    <property type="project" value="TreeGrafter"/>
</dbReference>
<accession>A0A8H7EMH3</accession>
<dbReference type="Gene3D" id="3.20.20.80">
    <property type="entry name" value="Glycosidases"/>
    <property type="match status" value="1"/>
</dbReference>
<comment type="caution">
    <text evidence="7">The sequence shown here is derived from an EMBL/GenBank/DDBJ whole genome shotgun (WGS) entry which is preliminary data.</text>
</comment>
<dbReference type="EMBL" id="JABAYA010000250">
    <property type="protein sequence ID" value="KAF7721593.1"/>
    <property type="molecule type" value="Genomic_DNA"/>
</dbReference>
<dbReference type="GO" id="GO:0098552">
    <property type="term" value="C:side of membrane"/>
    <property type="evidence" value="ECO:0007669"/>
    <property type="project" value="UniProtKB-KW"/>
</dbReference>
<keyword evidence="2" id="KW-0732">Signal</keyword>
<keyword evidence="4" id="KW-0449">Lipoprotein</keyword>
<evidence type="ECO:0000313" key="8">
    <source>
        <dbReference type="Proteomes" id="UP000605846"/>
    </source>
</evidence>
<evidence type="ECO:0000256" key="2">
    <source>
        <dbReference type="ARBA" id="ARBA00022729"/>
    </source>
</evidence>
<keyword evidence="4" id="KW-0336">GPI-anchor</keyword>
<feature type="compositionally biased region" description="Polar residues" evidence="5">
    <location>
        <begin position="386"/>
        <end position="409"/>
    </location>
</feature>
<evidence type="ECO:0000259" key="6">
    <source>
        <dbReference type="SMART" id="SM00768"/>
    </source>
</evidence>
<dbReference type="GO" id="GO:0042124">
    <property type="term" value="F:1,3-beta-glucanosyltransferase activity"/>
    <property type="evidence" value="ECO:0007669"/>
    <property type="project" value="TreeGrafter"/>
</dbReference>
<dbReference type="Pfam" id="PF07983">
    <property type="entry name" value="X8"/>
    <property type="match status" value="1"/>
</dbReference>
<organism evidence="7 8">
    <name type="scientific">Apophysomyces ossiformis</name>
    <dbReference type="NCBI Taxonomy" id="679940"/>
    <lineage>
        <taxon>Eukaryota</taxon>
        <taxon>Fungi</taxon>
        <taxon>Fungi incertae sedis</taxon>
        <taxon>Mucoromycota</taxon>
        <taxon>Mucoromycotina</taxon>
        <taxon>Mucoromycetes</taxon>
        <taxon>Mucorales</taxon>
        <taxon>Mucorineae</taxon>
        <taxon>Mucoraceae</taxon>
        <taxon>Apophysomyces</taxon>
    </lineage>
</organism>
<dbReference type="Proteomes" id="UP000605846">
    <property type="component" value="Unassembled WGS sequence"/>
</dbReference>
<dbReference type="InterPro" id="IPR017853">
    <property type="entry name" value="GH"/>
</dbReference>
<dbReference type="EC" id="2.4.1.-" evidence="4"/>
<protein>
    <recommendedName>
        <fullName evidence="4">1,3-beta-glucanosyltransferase</fullName>
        <ecNumber evidence="4">2.4.1.-</ecNumber>
    </recommendedName>
</protein>
<proteinExistence type="inferred from homology"/>
<dbReference type="OrthoDB" id="421038at2759"/>
<reference evidence="7" key="1">
    <citation type="submission" date="2020-01" db="EMBL/GenBank/DDBJ databases">
        <title>Genome Sequencing of Three Apophysomyces-Like Fungal Strains Confirms a Novel Fungal Genus in the Mucoromycota with divergent Burkholderia-like Endosymbiotic Bacteria.</title>
        <authorList>
            <person name="Stajich J.E."/>
            <person name="Macias A.M."/>
            <person name="Carter-House D."/>
            <person name="Lovett B."/>
            <person name="Kasson L.R."/>
            <person name="Berry K."/>
            <person name="Grigoriev I."/>
            <person name="Chang Y."/>
            <person name="Spatafora J."/>
            <person name="Kasson M.T."/>
        </authorList>
    </citation>
    <scope>NUCLEOTIDE SEQUENCE</scope>
    <source>
        <strain evidence="7">NRRL A-21654</strain>
    </source>
</reference>
<dbReference type="Gene3D" id="1.20.58.1040">
    <property type="match status" value="1"/>
</dbReference>
<dbReference type="GO" id="GO:0071970">
    <property type="term" value="P:fungal-type cell wall (1-&gt;3)-beta-D-glucan biosynthetic process"/>
    <property type="evidence" value="ECO:0007669"/>
    <property type="project" value="TreeGrafter"/>
</dbReference>
<name>A0A8H7EMH3_9FUNG</name>
<comment type="subcellular location">
    <subcellularLocation>
        <location evidence="4">Cell membrane</location>
        <topology evidence="4">Lipid-anchor</topology>
        <topology evidence="4">GPI-anchor</topology>
    </subcellularLocation>
</comment>
<dbReference type="InterPro" id="IPR012946">
    <property type="entry name" value="X8"/>
</dbReference>
<dbReference type="PANTHER" id="PTHR31468">
    <property type="entry name" value="1,3-BETA-GLUCANOSYLTRANSFERASE GAS1"/>
    <property type="match status" value="1"/>
</dbReference>
<dbReference type="InterPro" id="IPR004886">
    <property type="entry name" value="Glucanosyltransferase"/>
</dbReference>
<dbReference type="PANTHER" id="PTHR31468:SF10">
    <property type="entry name" value="1,3-BETA-GLUCANOSYLTRANSFERASE GAS2"/>
    <property type="match status" value="1"/>
</dbReference>
<dbReference type="Pfam" id="PF03198">
    <property type="entry name" value="Glyco_hydro_72"/>
    <property type="match status" value="1"/>
</dbReference>
<dbReference type="GO" id="GO:0005886">
    <property type="term" value="C:plasma membrane"/>
    <property type="evidence" value="ECO:0007669"/>
    <property type="project" value="UniProtKB-SubCell"/>
</dbReference>
<sequence>MSKLGLNVVRVYEVDPKKNHDACMKTFADAGLYVLLDIATPKFSINRELPEYDVRLYNAYKNTVDTFGKYDNTFAFIAGNEVTNNKTNTPASAYVKAAVRDIRHYIRSTQKRYIPVGYASNDDADVRSPLKDYFNCGKDEEQVDFYGVNLYEWCGDSTFEKSGFADRTREFANYSKPVFLSEYGCNLVTPRPFSEVEAIYGPQMTEVWSGGVVYEWTQENNNYGLVQLGNSTELLPDYTNLQQALAKINPKRIHMDAYDEQRSASACPQDRFWKASVSLPPTPSEAACQCMQDSLICTASDKVSNNNDDNNTNTLGAQLDMMCGVVPCHAISSNAEKGEYGSFSFCSPKEKLSWLYHLYAKKYKGACDFDGHATKATPNQKNVQTCAQMTDDPSTASHSGNGVGSDTDNPTAGSPSTTTWTPTFSLWIFLLCLPLLF</sequence>
<gene>
    <name evidence="7" type="primary">GAS1_2</name>
    <name evidence="7" type="ORF">EC973_004464</name>
</gene>
<keyword evidence="4 7" id="KW-0808">Transferase</keyword>
<dbReference type="AlphaFoldDB" id="A0A8H7EMH3"/>
<feature type="region of interest" description="Disordered" evidence="5">
    <location>
        <begin position="386"/>
        <end position="417"/>
    </location>
</feature>
<keyword evidence="8" id="KW-1185">Reference proteome</keyword>
<evidence type="ECO:0000313" key="7">
    <source>
        <dbReference type="EMBL" id="KAF7721593.1"/>
    </source>
</evidence>
<evidence type="ECO:0000256" key="3">
    <source>
        <dbReference type="ARBA" id="ARBA00023180"/>
    </source>
</evidence>
<dbReference type="SMART" id="SM00768">
    <property type="entry name" value="X8"/>
    <property type="match status" value="1"/>
</dbReference>
<evidence type="ECO:0000256" key="4">
    <source>
        <dbReference type="RuleBase" id="RU361209"/>
    </source>
</evidence>